<dbReference type="Proteomes" id="UP000248918">
    <property type="component" value="Unassembled WGS sequence"/>
</dbReference>
<gene>
    <name evidence="1" type="ORF">BX591_104210</name>
</gene>
<sequence>MKINIERGLWLTLDALPDVLDLAPSSSYRILRPAAKSPKVRSDEAWTRSNEQLKKTINEFGSTHRKAIVARNR</sequence>
<accession>A0A329CND8</accession>
<reference evidence="1 2" key="1">
    <citation type="submission" date="2018-06" db="EMBL/GenBank/DDBJ databases">
        <title>Genomic Encyclopedia of Type Strains, Phase III (KMG-III): the genomes of soil and plant-associated and newly described type strains.</title>
        <authorList>
            <person name="Whitman W."/>
        </authorList>
    </citation>
    <scope>NUCLEOTIDE SEQUENCE [LARGE SCALE GENOMIC DNA]</scope>
    <source>
        <strain evidence="1 2">LMG 23644</strain>
    </source>
</reference>
<organism evidence="1 2">
    <name type="scientific">Paraburkholderia bryophila</name>
    <dbReference type="NCBI Taxonomy" id="420952"/>
    <lineage>
        <taxon>Bacteria</taxon>
        <taxon>Pseudomonadati</taxon>
        <taxon>Pseudomonadota</taxon>
        <taxon>Betaproteobacteria</taxon>
        <taxon>Burkholderiales</taxon>
        <taxon>Burkholderiaceae</taxon>
        <taxon>Paraburkholderia</taxon>
    </lineage>
</organism>
<proteinExistence type="predicted"/>
<protein>
    <submittedName>
        <fullName evidence="1">Uncharacterized protein</fullName>
    </submittedName>
</protein>
<evidence type="ECO:0000313" key="2">
    <source>
        <dbReference type="Proteomes" id="UP000248918"/>
    </source>
</evidence>
<comment type="caution">
    <text evidence="1">The sequence shown here is derived from an EMBL/GenBank/DDBJ whole genome shotgun (WGS) entry which is preliminary data.</text>
</comment>
<evidence type="ECO:0000313" key="1">
    <source>
        <dbReference type="EMBL" id="RAS35880.1"/>
    </source>
</evidence>
<dbReference type="AlphaFoldDB" id="A0A329CND8"/>
<name>A0A329CND8_9BURK</name>
<dbReference type="EMBL" id="QLTK01000004">
    <property type="protein sequence ID" value="RAS35880.1"/>
    <property type="molecule type" value="Genomic_DNA"/>
</dbReference>